<protein>
    <submittedName>
        <fullName evidence="2">Uncharacterized protein</fullName>
    </submittedName>
</protein>
<comment type="caution">
    <text evidence="2">The sequence shown here is derived from an EMBL/GenBank/DDBJ whole genome shotgun (WGS) entry which is preliminary data.</text>
</comment>
<proteinExistence type="predicted"/>
<feature type="region of interest" description="Disordered" evidence="1">
    <location>
        <begin position="213"/>
        <end position="236"/>
    </location>
</feature>
<dbReference type="AlphaFoldDB" id="A0A317SBT8"/>
<dbReference type="Proteomes" id="UP000246991">
    <property type="component" value="Unassembled WGS sequence"/>
</dbReference>
<dbReference type="OrthoDB" id="10543135at2759"/>
<accession>A0A317SBT8</accession>
<evidence type="ECO:0000256" key="1">
    <source>
        <dbReference type="SAM" id="MobiDB-lite"/>
    </source>
</evidence>
<keyword evidence="3" id="KW-1185">Reference proteome</keyword>
<name>A0A317SBT8_9PEZI</name>
<evidence type="ECO:0000313" key="3">
    <source>
        <dbReference type="Proteomes" id="UP000246991"/>
    </source>
</evidence>
<dbReference type="EMBL" id="PYWC01000135">
    <property type="protein sequence ID" value="PWW71804.1"/>
    <property type="molecule type" value="Genomic_DNA"/>
</dbReference>
<reference evidence="2 3" key="1">
    <citation type="submission" date="2018-03" db="EMBL/GenBank/DDBJ databases">
        <title>Genomes of Pezizomycetes fungi and the evolution of truffles.</title>
        <authorList>
            <person name="Murat C."/>
            <person name="Payen T."/>
            <person name="Noel B."/>
            <person name="Kuo A."/>
            <person name="Martin F.M."/>
        </authorList>
    </citation>
    <scope>NUCLEOTIDE SEQUENCE [LARGE SCALE GENOMIC DNA]</scope>
    <source>
        <strain evidence="2">091103-1</strain>
    </source>
</reference>
<evidence type="ECO:0000313" key="2">
    <source>
        <dbReference type="EMBL" id="PWW71804.1"/>
    </source>
</evidence>
<organism evidence="2 3">
    <name type="scientific">Tuber magnatum</name>
    <name type="common">white Piedmont truffle</name>
    <dbReference type="NCBI Taxonomy" id="42249"/>
    <lineage>
        <taxon>Eukaryota</taxon>
        <taxon>Fungi</taxon>
        <taxon>Dikarya</taxon>
        <taxon>Ascomycota</taxon>
        <taxon>Pezizomycotina</taxon>
        <taxon>Pezizomycetes</taxon>
        <taxon>Pezizales</taxon>
        <taxon>Tuberaceae</taxon>
        <taxon>Tuber</taxon>
    </lineage>
</organism>
<sequence>MDTNKLHTIKESTLNGLRFFVSHRVGPSVQRLFRRLTFGHDGRSHSDFSQTFNFTYVPPYRKVSANNNPPRKDLTANTIDTIKMQQKKALETRVYRWMEAIPLEDELMDPNLYGADSGSDRDREWVRAVSPSTGSGVDQPERSAAVKDAVTDICNGDTQTVVVKDGAHGGGDVPPTRSQFRTLRSINQAALDLPEIGSLGGPVQESITPGVVFRTPSTSSQPRSLRNGDKSKRLSFWKRVTTGKHYSRLP</sequence>
<feature type="compositionally biased region" description="Polar residues" evidence="1">
    <location>
        <begin position="215"/>
        <end position="224"/>
    </location>
</feature>
<gene>
    <name evidence="2" type="ORF">C7212DRAFT_337876</name>
</gene>